<protein>
    <submittedName>
        <fullName evidence="1">Uncharacterized protein</fullName>
    </submittedName>
</protein>
<name>A0ACC2MX09_PERAE</name>
<proteinExistence type="predicted"/>
<reference evidence="1 2" key="1">
    <citation type="journal article" date="2022" name="Hortic Res">
        <title>A haplotype resolved chromosomal level avocado genome allows analysis of novel avocado genes.</title>
        <authorList>
            <person name="Nath O."/>
            <person name="Fletcher S.J."/>
            <person name="Hayward A."/>
            <person name="Shaw L.M."/>
            <person name="Masouleh A.K."/>
            <person name="Furtado A."/>
            <person name="Henry R.J."/>
            <person name="Mitter N."/>
        </authorList>
    </citation>
    <scope>NUCLEOTIDE SEQUENCE [LARGE SCALE GENOMIC DNA]</scope>
    <source>
        <strain evidence="2">cv. Hass</strain>
    </source>
</reference>
<comment type="caution">
    <text evidence="1">The sequence shown here is derived from an EMBL/GenBank/DDBJ whole genome shotgun (WGS) entry which is preliminary data.</text>
</comment>
<keyword evidence="2" id="KW-1185">Reference proteome</keyword>
<dbReference type="Proteomes" id="UP001234297">
    <property type="component" value="Chromosome 1"/>
</dbReference>
<sequence>DIAIAAAEMVIVKYKDLTEPILTIEDAIRNNSFFDTRGINFMKGNVGRSLGVADVIVEGEVHVGHQYHFHLETHRALCIPGEEGCMVVYSSTQNPSLVQQCVSVALNCPQHKITVNVKRVGGAYGAKLNRTPPVAMACAMAADMLQKPVRLVLDLPTNMQLVGGRSPYLCRYKVGAENNGRITAIEMHIFNNQGSHFDFEYPNLGNLPMFIDGVYSIENWEIEGKVVKTNLPACTYMRGPVFVETAVMIETILEHVAHEVLLEADVVRDLNMYDKGDITICGQHLADSNAKDVFHHLRESSEYIKRRAEVKAFNEQNKWVKRGISLIPVKFGAFWEGQQMLSLVNIHTDASISIYQSGIEMGQGLDVKIAQVAGMTLGTIVSDEILLEDIYVHTTTTIVANNVAESGGSVTSELCAKSVQNACKKLVSRLGGIAVLISSSEGKPTWRELISKALDAGVDLQARGRVYPKAAPLGPYQYLSFAAAVSEAEVNILTGETTILRADVLLDCGKSLNPAIDIGQVQGAFVQGLGYHLTEKYAYDEKTGKLMTDGTWNYKPPSSKDIPIVFNVSLLPNSSNPFGVLRSKFSGEPPYATACSAFFAVRQAIASGKSEWGDNGWFALKSPATVEDVAVAADVPSDLLRLPEVVLPSKVC</sequence>
<accession>A0ACC2MX09</accession>
<evidence type="ECO:0000313" key="1">
    <source>
        <dbReference type="EMBL" id="KAJ8649739.1"/>
    </source>
</evidence>
<gene>
    <name evidence="1" type="ORF">MRB53_002762</name>
</gene>
<dbReference type="EMBL" id="CM056809">
    <property type="protein sequence ID" value="KAJ8649739.1"/>
    <property type="molecule type" value="Genomic_DNA"/>
</dbReference>
<evidence type="ECO:0000313" key="2">
    <source>
        <dbReference type="Proteomes" id="UP001234297"/>
    </source>
</evidence>
<feature type="non-terminal residue" evidence="1">
    <location>
        <position position="1"/>
    </location>
</feature>
<organism evidence="1 2">
    <name type="scientific">Persea americana</name>
    <name type="common">Avocado</name>
    <dbReference type="NCBI Taxonomy" id="3435"/>
    <lineage>
        <taxon>Eukaryota</taxon>
        <taxon>Viridiplantae</taxon>
        <taxon>Streptophyta</taxon>
        <taxon>Embryophyta</taxon>
        <taxon>Tracheophyta</taxon>
        <taxon>Spermatophyta</taxon>
        <taxon>Magnoliopsida</taxon>
        <taxon>Magnoliidae</taxon>
        <taxon>Laurales</taxon>
        <taxon>Lauraceae</taxon>
        <taxon>Persea</taxon>
    </lineage>
</organism>